<dbReference type="InterPro" id="IPR029069">
    <property type="entry name" value="HotDog_dom_sf"/>
</dbReference>
<evidence type="ECO:0000256" key="10">
    <source>
        <dbReference type="ARBA" id="ARBA00023160"/>
    </source>
</evidence>
<dbReference type="AlphaFoldDB" id="A0A9R1VJ83"/>
<evidence type="ECO:0000259" key="13">
    <source>
        <dbReference type="Pfam" id="PF20791"/>
    </source>
</evidence>
<keyword evidence="8" id="KW-0809">Transit peptide</keyword>
<dbReference type="InterPro" id="IPR002864">
    <property type="entry name" value="Acyl-ACP_thioesterase_NHD"/>
</dbReference>
<protein>
    <recommendedName>
        <fullName evidence="11">Acyl-[acyl-carrier-protein] hydrolase</fullName>
        <ecNumber evidence="11">3.1.2.-</ecNumber>
    </recommendedName>
</protein>
<reference evidence="14 15" key="1">
    <citation type="journal article" date="2017" name="Nat. Commun.">
        <title>Genome assembly with in vitro proximity ligation data and whole-genome triplication in lettuce.</title>
        <authorList>
            <person name="Reyes-Chin-Wo S."/>
            <person name="Wang Z."/>
            <person name="Yang X."/>
            <person name="Kozik A."/>
            <person name="Arikit S."/>
            <person name="Song C."/>
            <person name="Xia L."/>
            <person name="Froenicke L."/>
            <person name="Lavelle D.O."/>
            <person name="Truco M.J."/>
            <person name="Xia R."/>
            <person name="Zhu S."/>
            <person name="Xu C."/>
            <person name="Xu H."/>
            <person name="Xu X."/>
            <person name="Cox K."/>
            <person name="Korf I."/>
            <person name="Meyers B.C."/>
            <person name="Michelmore R.W."/>
        </authorList>
    </citation>
    <scope>NUCLEOTIDE SEQUENCE [LARGE SCALE GENOMIC DNA]</scope>
    <source>
        <strain evidence="15">cv. Salinas</strain>
        <tissue evidence="14">Seedlings</tissue>
    </source>
</reference>
<comment type="caution">
    <text evidence="14">The sequence shown here is derived from an EMBL/GenBank/DDBJ whole genome shotgun (WGS) entry which is preliminary data.</text>
</comment>
<gene>
    <name evidence="14" type="ORF">LSAT_V11C500270460</name>
</gene>
<comment type="similarity">
    <text evidence="2 11">Belongs to the acyl-ACP thioesterase family.</text>
</comment>
<evidence type="ECO:0000256" key="6">
    <source>
        <dbReference type="ARBA" id="ARBA00022801"/>
    </source>
</evidence>
<feature type="domain" description="Acyl-ACP thioesterase-like C-terminal" evidence="13">
    <location>
        <begin position="246"/>
        <end position="352"/>
    </location>
</feature>
<evidence type="ECO:0000256" key="5">
    <source>
        <dbReference type="ARBA" id="ARBA00022640"/>
    </source>
</evidence>
<accession>A0A9R1VJ83</accession>
<proteinExistence type="inferred from homology"/>
<keyword evidence="9 11" id="KW-0443">Lipid metabolism</keyword>
<dbReference type="FunFam" id="3.10.129.10:FF:000014">
    <property type="entry name" value="Acyl-[acyl-carrier-protein] hydrolase"/>
    <property type="match status" value="1"/>
</dbReference>
<evidence type="ECO:0000256" key="9">
    <source>
        <dbReference type="ARBA" id="ARBA00023098"/>
    </source>
</evidence>
<dbReference type="InterPro" id="IPR045023">
    <property type="entry name" value="FATA/B"/>
</dbReference>
<keyword evidence="10 11" id="KW-0275">Fatty acid biosynthesis</keyword>
<evidence type="ECO:0000256" key="8">
    <source>
        <dbReference type="ARBA" id="ARBA00022946"/>
    </source>
</evidence>
<evidence type="ECO:0000256" key="11">
    <source>
        <dbReference type="RuleBase" id="RU363096"/>
    </source>
</evidence>
<dbReference type="Gene3D" id="3.10.129.10">
    <property type="entry name" value="Hotdog Thioesterase"/>
    <property type="match status" value="1"/>
</dbReference>
<evidence type="ECO:0000256" key="2">
    <source>
        <dbReference type="ARBA" id="ARBA00006500"/>
    </source>
</evidence>
<dbReference type="OrthoDB" id="1724019at2759"/>
<keyword evidence="5 11" id="KW-0934">Plastid</keyword>
<evidence type="ECO:0000256" key="7">
    <source>
        <dbReference type="ARBA" id="ARBA00022832"/>
    </source>
</evidence>
<dbReference type="InterPro" id="IPR049427">
    <property type="entry name" value="Acyl-ACP_TE_C"/>
</dbReference>
<dbReference type="GO" id="GO:0000036">
    <property type="term" value="F:acyl carrier activity"/>
    <property type="evidence" value="ECO:0000318"/>
    <property type="project" value="GO_Central"/>
</dbReference>
<name>A0A9R1VJ83_LACSA</name>
<comment type="function">
    <text evidence="11">Plays an essential role in chain termination during de novo fatty acid synthesis.</text>
</comment>
<dbReference type="CDD" id="cd00586">
    <property type="entry name" value="4HBT"/>
    <property type="match status" value="1"/>
</dbReference>
<dbReference type="Pfam" id="PF01643">
    <property type="entry name" value="Acyl-ACP_TE"/>
    <property type="match status" value="1"/>
</dbReference>
<comment type="subcellular location">
    <subcellularLocation>
        <location evidence="1 11">Plastid</location>
        <location evidence="1 11">Chloroplast</location>
    </subcellularLocation>
</comment>
<evidence type="ECO:0000259" key="12">
    <source>
        <dbReference type="Pfam" id="PF01643"/>
    </source>
</evidence>
<dbReference type="EC" id="3.1.2.-" evidence="11"/>
<dbReference type="Pfam" id="PF20791">
    <property type="entry name" value="Acyl-ACP_TE_C"/>
    <property type="match status" value="1"/>
</dbReference>
<dbReference type="PANTHER" id="PTHR31727">
    <property type="entry name" value="OLEOYL-ACYL CARRIER PROTEIN THIOESTERASE 1, CHLOROPLASTIC"/>
    <property type="match status" value="1"/>
</dbReference>
<keyword evidence="7 11" id="KW-0276">Fatty acid metabolism</keyword>
<dbReference type="GO" id="GO:0009507">
    <property type="term" value="C:chloroplast"/>
    <property type="evidence" value="ECO:0007669"/>
    <property type="project" value="UniProtKB-SubCell"/>
</dbReference>
<evidence type="ECO:0000313" key="14">
    <source>
        <dbReference type="EMBL" id="KAJ0205691.1"/>
    </source>
</evidence>
<dbReference type="PANTHER" id="PTHR31727:SF13">
    <property type="entry name" value="ACYL-[ACYL-CARRIER-PROTEIN] HYDROLASE"/>
    <property type="match status" value="1"/>
</dbReference>
<dbReference type="GO" id="GO:0016297">
    <property type="term" value="F:fatty acyl-[ACP] hydrolase activity"/>
    <property type="evidence" value="ECO:0000318"/>
    <property type="project" value="GO_Central"/>
</dbReference>
<evidence type="ECO:0000256" key="3">
    <source>
        <dbReference type="ARBA" id="ARBA00022516"/>
    </source>
</evidence>
<evidence type="ECO:0000313" key="15">
    <source>
        <dbReference type="Proteomes" id="UP000235145"/>
    </source>
</evidence>
<sequence>MNVLATAFMNSSPFHCMTSGKLGSHKRNLLAHKMINTKHVSNWGLQYKAPTKVNSTKLGALDSNILDQEKEGPNMVSDLGLRRMIQDGFIFQETICIKYYEVGPDQTASVETLMNHFLETNVNHMKTIGLVHDGFGSEEMSKNNLTWVVAKTHMLVDRYPTWGDIVQIYTWKSAHGKNGMCCNLMFCDCKTGEILVRASSIWVMLNKITRKLSKFPNSVRAKLEQCFVDTLPTVKEDTRTWSKEVENIDEHICKGLMPRWSDLDINQHVNHVKYIGLVIESVPKIIVENYEIHSLTLEYFRECTKDNVLQSLTSILGNHKGIIANVDFVECHHLLQIGGGGGNIMKGRTRWRLKHKKSQGSGALISSLANGSV</sequence>
<keyword evidence="3 11" id="KW-0444">Lipid biosynthesis</keyword>
<keyword evidence="15" id="KW-1185">Reference proteome</keyword>
<dbReference type="SUPFAM" id="SSF54637">
    <property type="entry name" value="Thioesterase/thiol ester dehydrase-isomerase"/>
    <property type="match status" value="2"/>
</dbReference>
<evidence type="ECO:0000256" key="4">
    <source>
        <dbReference type="ARBA" id="ARBA00022528"/>
    </source>
</evidence>
<organism evidence="14 15">
    <name type="scientific">Lactuca sativa</name>
    <name type="common">Garden lettuce</name>
    <dbReference type="NCBI Taxonomy" id="4236"/>
    <lineage>
        <taxon>Eukaryota</taxon>
        <taxon>Viridiplantae</taxon>
        <taxon>Streptophyta</taxon>
        <taxon>Embryophyta</taxon>
        <taxon>Tracheophyta</taxon>
        <taxon>Spermatophyta</taxon>
        <taxon>Magnoliopsida</taxon>
        <taxon>eudicotyledons</taxon>
        <taxon>Gunneridae</taxon>
        <taxon>Pentapetalae</taxon>
        <taxon>asterids</taxon>
        <taxon>campanulids</taxon>
        <taxon>Asterales</taxon>
        <taxon>Asteraceae</taxon>
        <taxon>Cichorioideae</taxon>
        <taxon>Cichorieae</taxon>
        <taxon>Lactucinae</taxon>
        <taxon>Lactuca</taxon>
    </lineage>
</organism>
<keyword evidence="6 11" id="KW-0378">Hydrolase</keyword>
<dbReference type="EMBL" id="NBSK02000005">
    <property type="protein sequence ID" value="KAJ0205691.1"/>
    <property type="molecule type" value="Genomic_DNA"/>
</dbReference>
<feature type="domain" description="Acyl-ACP thioesterase N-terminal hotdog" evidence="12">
    <location>
        <begin position="90"/>
        <end position="222"/>
    </location>
</feature>
<dbReference type="Proteomes" id="UP000235145">
    <property type="component" value="Unassembled WGS sequence"/>
</dbReference>
<keyword evidence="4 11" id="KW-0150">Chloroplast</keyword>
<evidence type="ECO:0000256" key="1">
    <source>
        <dbReference type="ARBA" id="ARBA00004229"/>
    </source>
</evidence>